<gene>
    <name evidence="3" type="ORF">DW190_05445</name>
    <name evidence="2" type="ORF">DXA49_18900</name>
    <name evidence="1" type="ORF">ERS852494_01494</name>
</gene>
<name>A0A174KKZ2_9BACE</name>
<evidence type="ECO:0000313" key="6">
    <source>
        <dbReference type="Proteomes" id="UP000284431"/>
    </source>
</evidence>
<dbReference type="InterPro" id="IPR011044">
    <property type="entry name" value="Quino_amine_DH_bsu"/>
</dbReference>
<protein>
    <submittedName>
        <fullName evidence="1">Lipoprotein</fullName>
    </submittedName>
</protein>
<dbReference type="EMBL" id="QSCS01000037">
    <property type="protein sequence ID" value="RGY22575.1"/>
    <property type="molecule type" value="Genomic_DNA"/>
</dbReference>
<reference evidence="1 4" key="1">
    <citation type="submission" date="2015-09" db="EMBL/GenBank/DDBJ databases">
        <authorList>
            <consortium name="Pathogen Informatics"/>
        </authorList>
    </citation>
    <scope>NUCLEOTIDE SEQUENCE [LARGE SCALE GENOMIC DNA]</scope>
    <source>
        <strain evidence="1 4">2789STDY5834880</strain>
    </source>
</reference>
<dbReference type="SUPFAM" id="SSF50969">
    <property type="entry name" value="YVTN repeat-like/Quinoprotein amine dehydrogenase"/>
    <property type="match status" value="1"/>
</dbReference>
<evidence type="ECO:0000313" key="5">
    <source>
        <dbReference type="Proteomes" id="UP000283512"/>
    </source>
</evidence>
<evidence type="ECO:0000313" key="1">
    <source>
        <dbReference type="EMBL" id="CUP10478.1"/>
    </source>
</evidence>
<evidence type="ECO:0000313" key="4">
    <source>
        <dbReference type="Proteomes" id="UP000095657"/>
    </source>
</evidence>
<dbReference type="Proteomes" id="UP000095657">
    <property type="component" value="Unassembled WGS sequence"/>
</dbReference>
<keyword evidence="1" id="KW-0449">Lipoprotein</keyword>
<proteinExistence type="predicted"/>
<accession>A0A174KKZ2</accession>
<dbReference type="EMBL" id="QRKD01000002">
    <property type="protein sequence ID" value="RHH94109.1"/>
    <property type="molecule type" value="Genomic_DNA"/>
</dbReference>
<dbReference type="Pfam" id="PF15869">
    <property type="entry name" value="TolB_like"/>
    <property type="match status" value="1"/>
</dbReference>
<sequence>MRLMRKQNGMIVPMKVSRWSISVWITDLKNSIGFLFFLLIFLSCGTKHTKYGDNVFLYSEFLQVEELKGEIIELDTVLFRYPFRIRVEGDKVIVMDLHGFDNYGHLFQYPDFHYLSSFGIHSDSPTGMLSMENLRFYNEDVWTLDANKSELTKFDFSLSGDSLLREETVALDEAVLRVLDFTVFNDTTFIIPDYSGDSRLCMVNRKGKLFERLGNIPTVNEDALQHARPALAQAWRSFLDYNPHNGILATVTQLGEVVEVYNLKDSTHVIHIGEHGEPDFEISAGYGVPAGIMGFSDVQVTDSAIYAVFHGTTFKEIAKQNGRLPDGGKYIYVFSLKGEPLCKYVLDHYIYGIWVDEATKTIMATDVNNDQPIVKFRYS</sequence>
<dbReference type="STRING" id="47678.ERS852494_01494"/>
<dbReference type="Proteomes" id="UP000284431">
    <property type="component" value="Unassembled WGS sequence"/>
</dbReference>
<dbReference type="EMBL" id="CZAI01000003">
    <property type="protein sequence ID" value="CUP10478.1"/>
    <property type="molecule type" value="Genomic_DNA"/>
</dbReference>
<dbReference type="Proteomes" id="UP000283512">
    <property type="component" value="Unassembled WGS sequence"/>
</dbReference>
<evidence type="ECO:0000313" key="2">
    <source>
        <dbReference type="EMBL" id="RGY22575.1"/>
    </source>
</evidence>
<dbReference type="AlphaFoldDB" id="A0A174KKZ2"/>
<reference evidence="5 6" key="2">
    <citation type="submission" date="2018-08" db="EMBL/GenBank/DDBJ databases">
        <title>A genome reference for cultivated species of the human gut microbiota.</title>
        <authorList>
            <person name="Zou Y."/>
            <person name="Xue W."/>
            <person name="Luo G."/>
        </authorList>
    </citation>
    <scope>NUCLEOTIDE SEQUENCE [LARGE SCALE GENOMIC DNA]</scope>
    <source>
        <strain evidence="3 5">AM16-49B</strain>
        <strain evidence="2 6">OF02-6LB</strain>
    </source>
</reference>
<organism evidence="1 4">
    <name type="scientific">Bacteroides caccae</name>
    <dbReference type="NCBI Taxonomy" id="47678"/>
    <lineage>
        <taxon>Bacteria</taxon>
        <taxon>Pseudomonadati</taxon>
        <taxon>Bacteroidota</taxon>
        <taxon>Bacteroidia</taxon>
        <taxon>Bacteroidales</taxon>
        <taxon>Bacteroidaceae</taxon>
        <taxon>Bacteroides</taxon>
    </lineage>
</organism>
<evidence type="ECO:0000313" key="3">
    <source>
        <dbReference type="EMBL" id="RHH94109.1"/>
    </source>
</evidence>